<name>A0A4R6TNH4_9FLAO</name>
<evidence type="ECO:0000313" key="3">
    <source>
        <dbReference type="Proteomes" id="UP000295468"/>
    </source>
</evidence>
<keyword evidence="1" id="KW-0812">Transmembrane</keyword>
<reference evidence="2 3" key="1">
    <citation type="submission" date="2019-03" db="EMBL/GenBank/DDBJ databases">
        <title>Genomic Encyclopedia of Archaeal and Bacterial Type Strains, Phase II (KMG-II): from individual species to whole genera.</title>
        <authorList>
            <person name="Goeker M."/>
        </authorList>
    </citation>
    <scope>NUCLEOTIDE SEQUENCE [LARGE SCALE GENOMIC DNA]</scope>
    <source>
        <strain evidence="2 3">DSM 18435</strain>
    </source>
</reference>
<keyword evidence="3" id="KW-1185">Reference proteome</keyword>
<protein>
    <submittedName>
        <fullName evidence="2">Uncharacterized protein</fullName>
    </submittedName>
</protein>
<sequence length="185" mass="21945">MRAKLTDRSSKAKRRLIVESFLALLIVISPFVFKLHEYVSETDTINILGITIDSNGFPNVNIFIWFMLGKVVPFYLLLIWFFTCKHWWYHIIIIPVLMYAFQIFEAFISDDKFIDTDNILWILPFCMIVIPFVYLIRIKLYDKYVHGIDLDAMDAELKALREKEADREAKKNQKVERAIERETTL</sequence>
<feature type="transmembrane region" description="Helical" evidence="1">
    <location>
        <begin position="87"/>
        <end position="107"/>
    </location>
</feature>
<evidence type="ECO:0000313" key="2">
    <source>
        <dbReference type="EMBL" id="TDQ31468.1"/>
    </source>
</evidence>
<evidence type="ECO:0000256" key="1">
    <source>
        <dbReference type="SAM" id="Phobius"/>
    </source>
</evidence>
<proteinExistence type="predicted"/>
<feature type="transmembrane region" description="Helical" evidence="1">
    <location>
        <begin position="62"/>
        <end position="82"/>
    </location>
</feature>
<feature type="transmembrane region" description="Helical" evidence="1">
    <location>
        <begin position="16"/>
        <end position="33"/>
    </location>
</feature>
<keyword evidence="1" id="KW-0472">Membrane</keyword>
<keyword evidence="1" id="KW-1133">Transmembrane helix</keyword>
<dbReference type="EMBL" id="SNYI01000002">
    <property type="protein sequence ID" value="TDQ31468.1"/>
    <property type="molecule type" value="Genomic_DNA"/>
</dbReference>
<accession>A0A4R6TNH4</accession>
<gene>
    <name evidence="2" type="ORF">CLV82_2176</name>
</gene>
<dbReference type="Proteomes" id="UP000295468">
    <property type="component" value="Unassembled WGS sequence"/>
</dbReference>
<feature type="transmembrane region" description="Helical" evidence="1">
    <location>
        <begin position="119"/>
        <end position="136"/>
    </location>
</feature>
<comment type="caution">
    <text evidence="2">The sequence shown here is derived from an EMBL/GenBank/DDBJ whole genome shotgun (WGS) entry which is preliminary data.</text>
</comment>
<organism evidence="2 3">
    <name type="scientific">Zeaxanthinibacter enoshimensis</name>
    <dbReference type="NCBI Taxonomy" id="392009"/>
    <lineage>
        <taxon>Bacteria</taxon>
        <taxon>Pseudomonadati</taxon>
        <taxon>Bacteroidota</taxon>
        <taxon>Flavobacteriia</taxon>
        <taxon>Flavobacteriales</taxon>
        <taxon>Flavobacteriaceae</taxon>
        <taxon>Zeaxanthinibacter</taxon>
    </lineage>
</organism>
<dbReference type="AlphaFoldDB" id="A0A4R6TNH4"/>